<dbReference type="Pfam" id="PF07790">
    <property type="entry name" value="Pilin_N"/>
    <property type="match status" value="1"/>
</dbReference>
<dbReference type="RefSeq" id="WP_247378463.1">
    <property type="nucleotide sequence ID" value="NZ_JALLGV010000005.1"/>
</dbReference>
<evidence type="ECO:0000313" key="4">
    <source>
        <dbReference type="Proteomes" id="UP001597119"/>
    </source>
</evidence>
<reference evidence="3 4" key="1">
    <citation type="journal article" date="2019" name="Int. J. Syst. Evol. Microbiol.">
        <title>The Global Catalogue of Microorganisms (GCM) 10K type strain sequencing project: providing services to taxonomists for standard genome sequencing and annotation.</title>
        <authorList>
            <consortium name="The Broad Institute Genomics Platform"/>
            <consortium name="The Broad Institute Genome Sequencing Center for Infectious Disease"/>
            <person name="Wu L."/>
            <person name="Ma J."/>
        </authorList>
    </citation>
    <scope>NUCLEOTIDE SEQUENCE [LARGE SCALE GENOMIC DNA]</scope>
    <source>
        <strain evidence="3 4">CGMCC 1.12125</strain>
    </source>
</reference>
<keyword evidence="1" id="KW-0812">Transmembrane</keyword>
<dbReference type="AlphaFoldDB" id="A0ABD6CHT0"/>
<keyword evidence="1" id="KW-0472">Membrane</keyword>
<evidence type="ECO:0000256" key="1">
    <source>
        <dbReference type="SAM" id="Phobius"/>
    </source>
</evidence>
<dbReference type="NCBIfam" id="TIGR02537">
    <property type="entry name" value="arch_flag_Nterm"/>
    <property type="match status" value="1"/>
</dbReference>
<feature type="domain" description="Archaeal Type IV pilin N-terminal" evidence="2">
    <location>
        <begin position="11"/>
        <end position="87"/>
    </location>
</feature>
<dbReference type="PANTHER" id="PTHR38138">
    <property type="entry name" value="VNG6441H"/>
    <property type="match status" value="1"/>
</dbReference>
<evidence type="ECO:0000259" key="2">
    <source>
        <dbReference type="Pfam" id="PF07790"/>
    </source>
</evidence>
<gene>
    <name evidence="3" type="ORF">ACFR9U_17655</name>
</gene>
<feature type="transmembrane region" description="Helical" evidence="1">
    <location>
        <begin position="12"/>
        <end position="41"/>
    </location>
</feature>
<comment type="caution">
    <text evidence="3">The sequence shown here is derived from an EMBL/GenBank/DDBJ whole genome shotgun (WGS) entry which is preliminary data.</text>
</comment>
<keyword evidence="1" id="KW-1133">Transmembrane helix</keyword>
<sequence length="178" mass="18474">MQVRELLHDDDAVSPVIGVILMVAITVILAAVIASFVLGLGGSTNKTPQAKFSWDYNSWEDDSYGNLTVTHDGGATIKASELVVRGQSINSSGKSLGTGSGDIFPAASVVESADTKWSTATSNGAATTSSEKGGDSAVVSGDYMKVWVNNDYDIRLVYESSEGDNSATLASDTGPKTS</sequence>
<organism evidence="3 4">
    <name type="scientific">Halorientalis brevis</name>
    <dbReference type="NCBI Taxonomy" id="1126241"/>
    <lineage>
        <taxon>Archaea</taxon>
        <taxon>Methanobacteriati</taxon>
        <taxon>Methanobacteriota</taxon>
        <taxon>Stenosarchaea group</taxon>
        <taxon>Halobacteria</taxon>
        <taxon>Halobacteriales</taxon>
        <taxon>Haloarculaceae</taxon>
        <taxon>Halorientalis</taxon>
    </lineage>
</organism>
<evidence type="ECO:0000313" key="3">
    <source>
        <dbReference type="EMBL" id="MFD1588807.1"/>
    </source>
</evidence>
<keyword evidence="4" id="KW-1185">Reference proteome</keyword>
<proteinExistence type="predicted"/>
<dbReference type="PANTHER" id="PTHR38138:SF1">
    <property type="entry name" value="ARCHAEAL TYPE IV PILIN N-TERMINAL DOMAIN-CONTAINING PROTEIN"/>
    <property type="match status" value="1"/>
</dbReference>
<dbReference type="EMBL" id="JBHUDJ010000014">
    <property type="protein sequence ID" value="MFD1588807.1"/>
    <property type="molecule type" value="Genomic_DNA"/>
</dbReference>
<accession>A0ABD6CHT0</accession>
<name>A0ABD6CHT0_9EURY</name>
<protein>
    <submittedName>
        <fullName evidence="3">Type IV pilin</fullName>
    </submittedName>
</protein>
<dbReference type="Proteomes" id="UP001597119">
    <property type="component" value="Unassembled WGS sequence"/>
</dbReference>
<dbReference type="InterPro" id="IPR013373">
    <property type="entry name" value="Flagellin/pilin_N_arc"/>
</dbReference>
<dbReference type="InterPro" id="IPR012859">
    <property type="entry name" value="Pilin_N_archaeal"/>
</dbReference>